<dbReference type="KEGG" id="bsc:COCSADRAFT_331848"/>
<evidence type="ECO:0000313" key="3">
    <source>
        <dbReference type="Proteomes" id="UP000016934"/>
    </source>
</evidence>
<keyword evidence="1" id="KW-1133">Transmembrane helix</keyword>
<feature type="transmembrane region" description="Helical" evidence="1">
    <location>
        <begin position="42"/>
        <end position="67"/>
    </location>
</feature>
<proteinExistence type="predicted"/>
<name>M2T3J0_COCSN</name>
<dbReference type="EMBL" id="KB445644">
    <property type="protein sequence ID" value="EMD63806.1"/>
    <property type="molecule type" value="Genomic_DNA"/>
</dbReference>
<accession>M2T3J0</accession>
<keyword evidence="3" id="KW-1185">Reference proteome</keyword>
<reference evidence="3" key="2">
    <citation type="journal article" date="2013" name="PLoS Genet.">
        <title>Comparative genome structure, secondary metabolite, and effector coding capacity across Cochliobolus pathogens.</title>
        <authorList>
            <person name="Condon B.J."/>
            <person name="Leng Y."/>
            <person name="Wu D."/>
            <person name="Bushley K.E."/>
            <person name="Ohm R.A."/>
            <person name="Otillar R."/>
            <person name="Martin J."/>
            <person name="Schackwitz W."/>
            <person name="Grimwood J."/>
            <person name="MohdZainudin N."/>
            <person name="Xue C."/>
            <person name="Wang R."/>
            <person name="Manning V.A."/>
            <person name="Dhillon B."/>
            <person name="Tu Z.J."/>
            <person name="Steffenson B.J."/>
            <person name="Salamov A."/>
            <person name="Sun H."/>
            <person name="Lowry S."/>
            <person name="LaButti K."/>
            <person name="Han J."/>
            <person name="Copeland A."/>
            <person name="Lindquist E."/>
            <person name="Barry K."/>
            <person name="Schmutz J."/>
            <person name="Baker S.E."/>
            <person name="Ciuffetti L.M."/>
            <person name="Grigoriev I.V."/>
            <person name="Zhong S."/>
            <person name="Turgeon B.G."/>
        </authorList>
    </citation>
    <scope>NUCLEOTIDE SEQUENCE [LARGE SCALE GENOMIC DNA]</scope>
    <source>
        <strain evidence="3">ND90Pr / ATCC 201652</strain>
    </source>
</reference>
<organism evidence="2 3">
    <name type="scientific">Cochliobolus sativus (strain ND90Pr / ATCC 201652)</name>
    <name type="common">Common root rot and spot blotch fungus</name>
    <name type="synonym">Bipolaris sorokiniana</name>
    <dbReference type="NCBI Taxonomy" id="665912"/>
    <lineage>
        <taxon>Eukaryota</taxon>
        <taxon>Fungi</taxon>
        <taxon>Dikarya</taxon>
        <taxon>Ascomycota</taxon>
        <taxon>Pezizomycotina</taxon>
        <taxon>Dothideomycetes</taxon>
        <taxon>Pleosporomycetidae</taxon>
        <taxon>Pleosporales</taxon>
        <taxon>Pleosporineae</taxon>
        <taxon>Pleosporaceae</taxon>
        <taxon>Bipolaris</taxon>
    </lineage>
</organism>
<reference evidence="2 3" key="1">
    <citation type="journal article" date="2012" name="PLoS Pathog.">
        <title>Diverse lifestyles and strategies of plant pathogenesis encoded in the genomes of eighteen Dothideomycetes fungi.</title>
        <authorList>
            <person name="Ohm R.A."/>
            <person name="Feau N."/>
            <person name="Henrissat B."/>
            <person name="Schoch C.L."/>
            <person name="Horwitz B.A."/>
            <person name="Barry K.W."/>
            <person name="Condon B.J."/>
            <person name="Copeland A.C."/>
            <person name="Dhillon B."/>
            <person name="Glaser F."/>
            <person name="Hesse C.N."/>
            <person name="Kosti I."/>
            <person name="LaButti K."/>
            <person name="Lindquist E.A."/>
            <person name="Lucas S."/>
            <person name="Salamov A.A."/>
            <person name="Bradshaw R.E."/>
            <person name="Ciuffetti L."/>
            <person name="Hamelin R.C."/>
            <person name="Kema G.H.J."/>
            <person name="Lawrence C."/>
            <person name="Scott J.A."/>
            <person name="Spatafora J.W."/>
            <person name="Turgeon B.G."/>
            <person name="de Wit P.J.G.M."/>
            <person name="Zhong S."/>
            <person name="Goodwin S.B."/>
            <person name="Grigoriev I.V."/>
        </authorList>
    </citation>
    <scope>NUCLEOTIDE SEQUENCE [LARGE SCALE GENOMIC DNA]</scope>
    <source>
        <strain evidence="3">ND90Pr / ATCC 201652</strain>
    </source>
</reference>
<keyword evidence="1" id="KW-0812">Transmembrane</keyword>
<evidence type="ECO:0000313" key="2">
    <source>
        <dbReference type="EMBL" id="EMD63806.1"/>
    </source>
</evidence>
<dbReference type="GeneID" id="19137081"/>
<protein>
    <submittedName>
        <fullName evidence="2">Uncharacterized protein</fullName>
    </submittedName>
</protein>
<gene>
    <name evidence="2" type="ORF">COCSADRAFT_331848</name>
</gene>
<dbReference type="HOGENOM" id="CLU_2793832_0_0_1"/>
<keyword evidence="1" id="KW-0472">Membrane</keyword>
<sequence length="68" mass="7443">MGVAKFGGLGPYVRMACGETGADWNSATSMIGDCVIETLDEFWIVCVSLGLTLFGVAFEVVDFFFFFR</sequence>
<dbReference type="RefSeq" id="XP_007700814.1">
    <property type="nucleotide sequence ID" value="XM_007702624.1"/>
</dbReference>
<dbReference type="Proteomes" id="UP000016934">
    <property type="component" value="Unassembled WGS sequence"/>
</dbReference>
<dbReference type="AlphaFoldDB" id="M2T3J0"/>
<evidence type="ECO:0000256" key="1">
    <source>
        <dbReference type="SAM" id="Phobius"/>
    </source>
</evidence>